<feature type="compositionally biased region" description="Basic and acidic residues" evidence="1">
    <location>
        <begin position="1"/>
        <end position="51"/>
    </location>
</feature>
<dbReference type="EMBL" id="JAWQEG010000933">
    <property type="protein sequence ID" value="KAK3883960.1"/>
    <property type="molecule type" value="Genomic_DNA"/>
</dbReference>
<gene>
    <name evidence="2" type="ORF">Pcinc_011742</name>
</gene>
<evidence type="ECO:0000313" key="2">
    <source>
        <dbReference type="EMBL" id="KAK3883960.1"/>
    </source>
</evidence>
<feature type="compositionally biased region" description="Basic and acidic residues" evidence="1">
    <location>
        <begin position="59"/>
        <end position="82"/>
    </location>
</feature>
<protein>
    <submittedName>
        <fullName evidence="2">Uncharacterized protein</fullName>
    </submittedName>
</protein>
<feature type="compositionally biased region" description="Basic and acidic residues" evidence="1">
    <location>
        <begin position="91"/>
        <end position="129"/>
    </location>
</feature>
<evidence type="ECO:0000313" key="3">
    <source>
        <dbReference type="Proteomes" id="UP001286313"/>
    </source>
</evidence>
<keyword evidence="3" id="KW-1185">Reference proteome</keyword>
<name>A0AAE1KW22_PETCI</name>
<reference evidence="2" key="1">
    <citation type="submission" date="2023-10" db="EMBL/GenBank/DDBJ databases">
        <title>Genome assemblies of two species of porcelain crab, Petrolisthes cinctipes and Petrolisthes manimaculis (Anomura: Porcellanidae).</title>
        <authorList>
            <person name="Angst P."/>
        </authorList>
    </citation>
    <scope>NUCLEOTIDE SEQUENCE</scope>
    <source>
        <strain evidence="2">PB745_01</strain>
        <tissue evidence="2">Gill</tissue>
    </source>
</reference>
<comment type="caution">
    <text evidence="2">The sequence shown here is derived from an EMBL/GenBank/DDBJ whole genome shotgun (WGS) entry which is preliminary data.</text>
</comment>
<feature type="region of interest" description="Disordered" evidence="1">
    <location>
        <begin position="1"/>
        <end position="129"/>
    </location>
</feature>
<evidence type="ECO:0000256" key="1">
    <source>
        <dbReference type="SAM" id="MobiDB-lite"/>
    </source>
</evidence>
<organism evidence="2 3">
    <name type="scientific">Petrolisthes cinctipes</name>
    <name type="common">Flat porcelain crab</name>
    <dbReference type="NCBI Taxonomy" id="88211"/>
    <lineage>
        <taxon>Eukaryota</taxon>
        <taxon>Metazoa</taxon>
        <taxon>Ecdysozoa</taxon>
        <taxon>Arthropoda</taxon>
        <taxon>Crustacea</taxon>
        <taxon>Multicrustacea</taxon>
        <taxon>Malacostraca</taxon>
        <taxon>Eumalacostraca</taxon>
        <taxon>Eucarida</taxon>
        <taxon>Decapoda</taxon>
        <taxon>Pleocyemata</taxon>
        <taxon>Anomura</taxon>
        <taxon>Galatheoidea</taxon>
        <taxon>Porcellanidae</taxon>
        <taxon>Petrolisthes</taxon>
    </lineage>
</organism>
<proteinExistence type="predicted"/>
<sequence length="129" mass="15276">MQGWDRTDRKEECKVRTEQTGKEEYKVGTGQRGKEECKVRTEQTGKEEYKVGTEQQEDQNTHYENDKEHDNAEQSHARDRHILYNYGHDQPTNEDRAGRDEDRGDVGEGREQRRCRRETEQGGTRTEKM</sequence>
<dbReference type="AlphaFoldDB" id="A0AAE1KW22"/>
<dbReference type="Proteomes" id="UP001286313">
    <property type="component" value="Unassembled WGS sequence"/>
</dbReference>
<accession>A0AAE1KW22</accession>